<dbReference type="Proteomes" id="UP000440066">
    <property type="component" value="Unassembled WGS sequence"/>
</dbReference>
<dbReference type="Gene3D" id="1.10.260.40">
    <property type="entry name" value="lambda repressor-like DNA-binding domains"/>
    <property type="match status" value="1"/>
</dbReference>
<accession>A0A844C9I0</accession>
<dbReference type="SUPFAM" id="SSF47413">
    <property type="entry name" value="lambda repressor-like DNA-binding domains"/>
    <property type="match status" value="1"/>
</dbReference>
<dbReference type="EMBL" id="WJQT01000006">
    <property type="protein sequence ID" value="MRJ47107.1"/>
    <property type="molecule type" value="Genomic_DNA"/>
</dbReference>
<dbReference type="AlphaFoldDB" id="A0A844C9I0"/>
<comment type="caution">
    <text evidence="1">The sequence shown here is derived from an EMBL/GenBank/DDBJ whole genome shotgun (WGS) entry which is preliminary data.</text>
</comment>
<evidence type="ECO:0000313" key="1">
    <source>
        <dbReference type="EMBL" id="MRJ47107.1"/>
    </source>
</evidence>
<organism evidence="1 2">
    <name type="scientific">Fundicoccus ignavus</name>
    <dbReference type="NCBI Taxonomy" id="2664442"/>
    <lineage>
        <taxon>Bacteria</taxon>
        <taxon>Bacillati</taxon>
        <taxon>Bacillota</taxon>
        <taxon>Bacilli</taxon>
        <taxon>Lactobacillales</taxon>
        <taxon>Aerococcaceae</taxon>
        <taxon>Fundicoccus</taxon>
    </lineage>
</organism>
<reference evidence="1 2" key="1">
    <citation type="submission" date="2019-11" db="EMBL/GenBank/DDBJ databases">
        <title>Characterisation of Fundicoccus ignavus gen. nov. sp. nov., a novel genus of the family Aerococcaceae from bulk tank milk.</title>
        <authorList>
            <person name="Siebert A."/>
            <person name="Huptas C."/>
            <person name="Wenning M."/>
            <person name="Scherer S."/>
            <person name="Doll E.V."/>
        </authorList>
    </citation>
    <scope>NUCLEOTIDE SEQUENCE [LARGE SCALE GENOMIC DNA]</scope>
    <source>
        <strain evidence="1 2">DSM 109652</strain>
    </source>
</reference>
<gene>
    <name evidence="1" type="ORF">GF867_05980</name>
</gene>
<dbReference type="InterPro" id="IPR010982">
    <property type="entry name" value="Lambda_DNA-bd_dom_sf"/>
</dbReference>
<evidence type="ECO:0000313" key="2">
    <source>
        <dbReference type="Proteomes" id="UP000440066"/>
    </source>
</evidence>
<proteinExistence type="predicted"/>
<name>A0A844C9I0_9LACT</name>
<protein>
    <submittedName>
        <fullName evidence="1">Uncharacterized protein</fullName>
    </submittedName>
</protein>
<dbReference type="GO" id="GO:0003677">
    <property type="term" value="F:DNA binding"/>
    <property type="evidence" value="ECO:0007669"/>
    <property type="project" value="InterPro"/>
</dbReference>
<sequence>MERVDLMFKANLFFDNISQLIKENKAKIGELESHANVSAGYIYRTSKDEGSKPGIDFVVSVAEFFGVSVDTSISVEFNSLTPTERYLIKFFEKLKKDTVGDQVRWIKYTPDELNHADPDINAFVDHPLMNYETFLDEG</sequence>